<dbReference type="GO" id="GO:0006334">
    <property type="term" value="P:nucleosome assembly"/>
    <property type="evidence" value="ECO:0007669"/>
    <property type="project" value="EnsemblFungi"/>
</dbReference>
<dbReference type="Proteomes" id="UP000095023">
    <property type="component" value="Unassembled WGS sequence"/>
</dbReference>
<accession>A0A1E4TBD3</accession>
<dbReference type="InterPro" id="IPR055410">
    <property type="entry name" value="Beta-prop_CAF1B_HIR1"/>
</dbReference>
<dbReference type="InterPro" id="IPR011044">
    <property type="entry name" value="Quino_amine_DH_bsu"/>
</dbReference>
<dbReference type="GO" id="GO:0000775">
    <property type="term" value="C:chromosome, centromeric region"/>
    <property type="evidence" value="ECO:0007669"/>
    <property type="project" value="EnsemblFungi"/>
</dbReference>
<dbReference type="PROSITE" id="PS50294">
    <property type="entry name" value="WD_REPEATS_REGION"/>
    <property type="match status" value="3"/>
</dbReference>
<feature type="compositionally biased region" description="Low complexity" evidence="12">
    <location>
        <begin position="425"/>
        <end position="484"/>
    </location>
</feature>
<evidence type="ECO:0000313" key="16">
    <source>
        <dbReference type="Proteomes" id="UP000095023"/>
    </source>
</evidence>
<evidence type="ECO:0000259" key="13">
    <source>
        <dbReference type="Pfam" id="PF07569"/>
    </source>
</evidence>
<dbReference type="Pfam" id="PF24105">
    <property type="entry name" value="Beta-prop_CAF1B_HIR1"/>
    <property type="match status" value="1"/>
</dbReference>
<feature type="region of interest" description="Disordered" evidence="12">
    <location>
        <begin position="563"/>
        <end position="582"/>
    </location>
</feature>
<dbReference type="InterPro" id="IPR036322">
    <property type="entry name" value="WD40_repeat_dom_sf"/>
</dbReference>
<dbReference type="GO" id="GO:0003677">
    <property type="term" value="F:DNA binding"/>
    <property type="evidence" value="ECO:0007669"/>
    <property type="project" value="EnsemblFungi"/>
</dbReference>
<evidence type="ECO:0000256" key="7">
    <source>
        <dbReference type="ARBA" id="ARBA00023015"/>
    </source>
</evidence>
<feature type="compositionally biased region" description="Basic and acidic residues" evidence="12">
    <location>
        <begin position="564"/>
        <end position="582"/>
    </location>
</feature>
<dbReference type="GO" id="GO:0000417">
    <property type="term" value="C:HIR complex"/>
    <property type="evidence" value="ECO:0007669"/>
    <property type="project" value="EnsemblFungi"/>
</dbReference>
<evidence type="ECO:0000256" key="3">
    <source>
        <dbReference type="ARBA" id="ARBA00022491"/>
    </source>
</evidence>
<dbReference type="GO" id="GO:0016480">
    <property type="term" value="P:negative regulation of transcription by RNA polymerase III"/>
    <property type="evidence" value="ECO:0007669"/>
    <property type="project" value="EnsemblFungi"/>
</dbReference>
<dbReference type="OrthoDB" id="1741719at2759"/>
<feature type="domain" description="CAF1B/HIR1 beta-propeller" evidence="14">
    <location>
        <begin position="20"/>
        <end position="358"/>
    </location>
</feature>
<dbReference type="Pfam" id="PF07569">
    <property type="entry name" value="Hira"/>
    <property type="match status" value="1"/>
</dbReference>
<feature type="repeat" description="WD" evidence="10">
    <location>
        <begin position="20"/>
        <end position="45"/>
    </location>
</feature>
<keyword evidence="6 11" id="KW-0156">Chromatin regulator</keyword>
<comment type="subcellular location">
    <subcellularLocation>
        <location evidence="1 11">Nucleus</location>
    </subcellularLocation>
</comment>
<feature type="domain" description="Protein HIRA-like C-terminal" evidence="13">
    <location>
        <begin position="688"/>
        <end position="902"/>
    </location>
</feature>
<dbReference type="PROSITE" id="PS50082">
    <property type="entry name" value="WD_REPEATS_2"/>
    <property type="match status" value="4"/>
</dbReference>
<dbReference type="EMBL" id="KV453843">
    <property type="protein sequence ID" value="ODV89064.1"/>
    <property type="molecule type" value="Genomic_DNA"/>
</dbReference>
<name>A0A1E4TBD3_9ASCO</name>
<proteinExistence type="inferred from homology"/>
<evidence type="ECO:0000313" key="15">
    <source>
        <dbReference type="EMBL" id="ODV89064.1"/>
    </source>
</evidence>
<dbReference type="AlphaFoldDB" id="A0A1E4TBD3"/>
<keyword evidence="7 11" id="KW-0805">Transcription regulation</keyword>
<dbReference type="GO" id="GO:0042802">
    <property type="term" value="F:identical protein binding"/>
    <property type="evidence" value="ECO:0007669"/>
    <property type="project" value="EnsemblFungi"/>
</dbReference>
<gene>
    <name evidence="15" type="ORF">CANCADRAFT_133403</name>
</gene>
<comment type="similarity">
    <text evidence="2 11">Belongs to the WD repeat HIR1 family.</text>
</comment>
<keyword evidence="8 11" id="KW-0804">Transcription</keyword>
<dbReference type="GO" id="GO:0000122">
    <property type="term" value="P:negative regulation of transcription by RNA polymerase II"/>
    <property type="evidence" value="ECO:0007669"/>
    <property type="project" value="EnsemblFungi"/>
</dbReference>
<dbReference type="CDD" id="cd00200">
    <property type="entry name" value="WD40"/>
    <property type="match status" value="1"/>
</dbReference>
<dbReference type="GO" id="GO:0000785">
    <property type="term" value="C:chromatin"/>
    <property type="evidence" value="ECO:0007669"/>
    <property type="project" value="TreeGrafter"/>
</dbReference>
<feature type="repeat" description="WD" evidence="10">
    <location>
        <begin position="64"/>
        <end position="96"/>
    </location>
</feature>
<dbReference type="FunFam" id="2.130.10.10:FF:001073">
    <property type="entry name" value="Protein HIR"/>
    <property type="match status" value="1"/>
</dbReference>
<evidence type="ECO:0000256" key="12">
    <source>
        <dbReference type="SAM" id="MobiDB-lite"/>
    </source>
</evidence>
<dbReference type="SUPFAM" id="SSF50969">
    <property type="entry name" value="YVTN repeat-like/Quinoprotein amine dehydrogenase"/>
    <property type="match status" value="1"/>
</dbReference>
<dbReference type="Pfam" id="PF09453">
    <property type="entry name" value="HIRA_B"/>
    <property type="match status" value="1"/>
</dbReference>
<dbReference type="InterPro" id="IPR011494">
    <property type="entry name" value="HIRA-like_C"/>
</dbReference>
<dbReference type="SMART" id="SM00320">
    <property type="entry name" value="WD40"/>
    <property type="match status" value="6"/>
</dbReference>
<dbReference type="PANTHER" id="PTHR13831:SF0">
    <property type="entry name" value="PROTEIN HIRA"/>
    <property type="match status" value="1"/>
</dbReference>
<dbReference type="InterPro" id="IPR019015">
    <property type="entry name" value="HIRA_B_motif"/>
</dbReference>
<feature type="repeat" description="WD" evidence="10">
    <location>
        <begin position="123"/>
        <end position="164"/>
    </location>
</feature>
<keyword evidence="3 11" id="KW-0678">Repressor</keyword>
<evidence type="ECO:0000256" key="4">
    <source>
        <dbReference type="ARBA" id="ARBA00022574"/>
    </source>
</evidence>
<evidence type="ECO:0000256" key="2">
    <source>
        <dbReference type="ARBA" id="ARBA00007306"/>
    </source>
</evidence>
<evidence type="ECO:0000256" key="6">
    <source>
        <dbReference type="ARBA" id="ARBA00022853"/>
    </source>
</evidence>
<evidence type="ECO:0000256" key="1">
    <source>
        <dbReference type="ARBA" id="ARBA00004123"/>
    </source>
</evidence>
<feature type="repeat" description="WD" evidence="10">
    <location>
        <begin position="165"/>
        <end position="206"/>
    </location>
</feature>
<organism evidence="15 16">
    <name type="scientific">Tortispora caseinolytica NRRL Y-17796</name>
    <dbReference type="NCBI Taxonomy" id="767744"/>
    <lineage>
        <taxon>Eukaryota</taxon>
        <taxon>Fungi</taxon>
        <taxon>Dikarya</taxon>
        <taxon>Ascomycota</taxon>
        <taxon>Saccharomycotina</taxon>
        <taxon>Trigonopsidomycetes</taxon>
        <taxon>Trigonopsidales</taxon>
        <taxon>Trigonopsidaceae</taxon>
        <taxon>Tortispora</taxon>
    </lineage>
</organism>
<feature type="compositionally biased region" description="Polar residues" evidence="12">
    <location>
        <begin position="502"/>
        <end position="515"/>
    </location>
</feature>
<dbReference type="PANTHER" id="PTHR13831">
    <property type="entry name" value="MEMBER OF THE HIR1 FAMILY OF WD-REPEAT PROTEINS"/>
    <property type="match status" value="1"/>
</dbReference>
<dbReference type="InterPro" id="IPR001680">
    <property type="entry name" value="WD40_rpt"/>
</dbReference>
<evidence type="ECO:0000256" key="11">
    <source>
        <dbReference type="RuleBase" id="RU364014"/>
    </source>
</evidence>
<comment type="function">
    <text evidence="11">Required for replication-independent chromatin assembly and for the periodic repression of histone gene transcription during the cell cycle.</text>
</comment>
<feature type="region of interest" description="Disordered" evidence="12">
    <location>
        <begin position="400"/>
        <end position="519"/>
    </location>
</feature>
<reference evidence="16" key="1">
    <citation type="submission" date="2016-02" db="EMBL/GenBank/DDBJ databases">
        <title>Comparative genomics of biotechnologically important yeasts.</title>
        <authorList>
            <consortium name="DOE Joint Genome Institute"/>
            <person name="Riley R."/>
            <person name="Haridas S."/>
            <person name="Wolfe K.H."/>
            <person name="Lopes M.R."/>
            <person name="Hittinger C.T."/>
            <person name="Goker M."/>
            <person name="Salamov A."/>
            <person name="Wisecaver J."/>
            <person name="Long T.M."/>
            <person name="Aerts A.L."/>
            <person name="Barry K."/>
            <person name="Choi C."/>
            <person name="Clum A."/>
            <person name="Coughlan A.Y."/>
            <person name="Deshpande S."/>
            <person name="Douglass A.P."/>
            <person name="Hanson S.J."/>
            <person name="Klenk H.-P."/>
            <person name="Labutti K."/>
            <person name="Lapidus A."/>
            <person name="Lindquist E."/>
            <person name="Lipzen A."/>
            <person name="Meier-Kolthoff J.P."/>
            <person name="Ohm R.A."/>
            <person name="Otillar R.P."/>
            <person name="Pangilinan J."/>
            <person name="Peng Y."/>
            <person name="Rokas A."/>
            <person name="Rosa C.A."/>
            <person name="Scheuner C."/>
            <person name="Sibirny A.A."/>
            <person name="Slot J.C."/>
            <person name="Stielow J.B."/>
            <person name="Sun H."/>
            <person name="Kurtzman C.P."/>
            <person name="Blackwell M."/>
            <person name="Jeffries T.W."/>
            <person name="Grigoriev I.V."/>
        </authorList>
    </citation>
    <scope>NUCLEOTIDE SEQUENCE [LARGE SCALE GENOMIC DNA]</scope>
    <source>
        <strain evidence="16">NRRL Y-17796</strain>
    </source>
</reference>
<dbReference type="SUPFAM" id="SSF50978">
    <property type="entry name" value="WD40 repeat-like"/>
    <property type="match status" value="1"/>
</dbReference>
<keyword evidence="4 10" id="KW-0853">WD repeat</keyword>
<dbReference type="Gene3D" id="2.130.10.10">
    <property type="entry name" value="YVTN repeat-like/Quinoprotein amine dehydrogenase"/>
    <property type="match status" value="2"/>
</dbReference>
<keyword evidence="5 11" id="KW-0677">Repeat</keyword>
<dbReference type="GO" id="GO:0003714">
    <property type="term" value="F:transcription corepressor activity"/>
    <property type="evidence" value="ECO:0007669"/>
    <property type="project" value="EnsemblFungi"/>
</dbReference>
<dbReference type="GO" id="GO:0006368">
    <property type="term" value="P:transcription elongation by RNA polymerase II"/>
    <property type="evidence" value="ECO:0007669"/>
    <property type="project" value="EnsemblFungi"/>
</dbReference>
<evidence type="ECO:0000256" key="10">
    <source>
        <dbReference type="PROSITE-ProRule" id="PRU00221"/>
    </source>
</evidence>
<dbReference type="InterPro" id="IPR031120">
    <property type="entry name" value="HIR1-like"/>
</dbReference>
<evidence type="ECO:0000259" key="14">
    <source>
        <dbReference type="Pfam" id="PF24105"/>
    </source>
</evidence>
<dbReference type="GO" id="GO:1905268">
    <property type="term" value="P:negative regulation of chromatin organization"/>
    <property type="evidence" value="ECO:0007669"/>
    <property type="project" value="EnsemblFungi"/>
</dbReference>
<evidence type="ECO:0000256" key="8">
    <source>
        <dbReference type="ARBA" id="ARBA00023163"/>
    </source>
</evidence>
<dbReference type="GO" id="GO:0031491">
    <property type="term" value="F:nucleosome binding"/>
    <property type="evidence" value="ECO:0007669"/>
    <property type="project" value="EnsemblFungi"/>
</dbReference>
<keyword evidence="9 11" id="KW-0539">Nucleus</keyword>
<keyword evidence="16" id="KW-1185">Reference proteome</keyword>
<sequence length="960" mass="104829">MKILKPSWLSHRDENKFFDIYSIDVSPDGKRLASGGLDGKVCLWSTDHVLEVPNPSKTRLLSSMSTHTGAVTNVRFAPHGRYLASGSDDRVVLIWEHDLDAAPMAEFGATEAESERWIVRKRCVGHDNDVQDLAWAPDSSILVSVGLDSVIIVWSGSTFEKLKRIDAHQSLVKGITFDPAGKFFATASDDRTVKIFRYHRSSPTEFSFSLEQTITKPFEDSPLTTYFRRLSWSPEGNHIAAANAINGPVPTVAIISRGSWSCDISLIGHEAPIEVVTFSPRIYSSLSDKRILATYIAAAGQDKSVSVWNTTNPRPLFVAQNSANKTFTDLRWSPDGLNLYAASMDGSIVVFCFTESELGLVVPMSENEKQLAKFGGGGDMTHFPESVKQLELERIAAEKESIQNESRMNDLMGDSQSKPITATKPVSAEPTSTSTSTPAPETAVARSDTATELTSGAAAASAPATAPPSVNSNSNAASATNTPTKQKVSITKDGRKRVAPQLVSTSRSQQDNVLSSAPIVTAQHTNQQLVTSDNRTAVEYSKPSNVLPSGGISTLVVGNKRRLKVSEDNDKENGNDTKRTATDSVDKLFPDYIRPAVVSPALVMSHVRLATPKVQTVINFRSNKYPFVLEIRNGSGSERAPTRLILSEKDTIIWQDFLPRTVILATASLNFWTALTEDGSVHIYSPAGRRILPPIVLESVPCFAECNDRFLMVLTSAGQVYAWDILARKALHAPVSVAPILDSAALSDHQLHKAPSITQCGISESGAPLISLTTGDSYAYSSEMLSWHRISESWWAVGSQYWDSSVVRKLGGIIGAAERRTDSQLLLQGRGRLLQRLVKAAQMREGCENIGSVVSTGHLENRLGVAILLNLSEELKNHMLMYARLLAQEGLKDRLEELFSELLGPGDADPSWDPLLCGYKKQDLLREILQAIGRIREVQKITVPYAEALGIVKDVMDVDS</sequence>
<dbReference type="GO" id="GO:0005634">
    <property type="term" value="C:nucleus"/>
    <property type="evidence" value="ECO:0007669"/>
    <property type="project" value="UniProtKB-SubCell"/>
</dbReference>
<evidence type="ECO:0000256" key="9">
    <source>
        <dbReference type="ARBA" id="ARBA00023242"/>
    </source>
</evidence>
<protein>
    <recommendedName>
        <fullName evidence="11">Protein HIR</fullName>
    </recommendedName>
</protein>
<evidence type="ECO:0000256" key="5">
    <source>
        <dbReference type="ARBA" id="ARBA00022737"/>
    </source>
</evidence>
<dbReference type="InterPro" id="IPR015943">
    <property type="entry name" value="WD40/YVTN_repeat-like_dom_sf"/>
</dbReference>